<dbReference type="Gene3D" id="3.40.50.300">
    <property type="entry name" value="P-loop containing nucleotide triphosphate hydrolases"/>
    <property type="match status" value="1"/>
</dbReference>
<comment type="caution">
    <text evidence="6">The sequence shown here is derived from an EMBL/GenBank/DDBJ whole genome shotgun (WGS) entry which is preliminary data.</text>
</comment>
<evidence type="ECO:0000313" key="6">
    <source>
        <dbReference type="EMBL" id="EEG89940.1"/>
    </source>
</evidence>
<dbReference type="EMBL" id="ABVR01000040">
    <property type="protein sequence ID" value="EEG89940.1"/>
    <property type="molecule type" value="Genomic_DNA"/>
</dbReference>
<dbReference type="Pfam" id="PF00005">
    <property type="entry name" value="ABC_tran"/>
    <property type="match status" value="1"/>
</dbReference>
<dbReference type="GO" id="GO:0005524">
    <property type="term" value="F:ATP binding"/>
    <property type="evidence" value="ECO:0007669"/>
    <property type="project" value="UniProtKB-KW"/>
</dbReference>
<proteinExistence type="inferred from homology"/>
<dbReference type="InterPro" id="IPR003439">
    <property type="entry name" value="ABC_transporter-like_ATP-bd"/>
</dbReference>
<evidence type="ECO:0000256" key="4">
    <source>
        <dbReference type="ARBA" id="ARBA00022840"/>
    </source>
</evidence>
<gene>
    <name evidence="6" type="ORF">COPCOM_01815</name>
</gene>
<evidence type="ECO:0000313" key="7">
    <source>
        <dbReference type="Proteomes" id="UP000003793"/>
    </source>
</evidence>
<dbReference type="Proteomes" id="UP000003793">
    <property type="component" value="Unassembled WGS sequence"/>
</dbReference>
<reference evidence="6 7" key="2">
    <citation type="submission" date="2009-03" db="EMBL/GenBank/DDBJ databases">
        <title>Draft genome sequence of Coprococcus comes (ATCC 27758).</title>
        <authorList>
            <person name="Sudarsanam P."/>
            <person name="Ley R."/>
            <person name="Guruge J."/>
            <person name="Turnbaugh P.J."/>
            <person name="Mahowald M."/>
            <person name="Liep D."/>
            <person name="Gordon J."/>
        </authorList>
    </citation>
    <scope>NUCLEOTIDE SEQUENCE [LARGE SCALE GENOMIC DNA]</scope>
    <source>
        <strain evidence="6 7">ATCC 27758</strain>
    </source>
</reference>
<evidence type="ECO:0000256" key="1">
    <source>
        <dbReference type="ARBA" id="ARBA00005417"/>
    </source>
</evidence>
<dbReference type="SUPFAM" id="SSF52540">
    <property type="entry name" value="P-loop containing nucleoside triphosphate hydrolases"/>
    <property type="match status" value="1"/>
</dbReference>
<dbReference type="AlphaFoldDB" id="C0B9I8"/>
<keyword evidence="3" id="KW-0547">Nucleotide-binding</keyword>
<evidence type="ECO:0000256" key="2">
    <source>
        <dbReference type="ARBA" id="ARBA00022448"/>
    </source>
</evidence>
<dbReference type="PANTHER" id="PTHR43553:SF19">
    <property type="entry name" value="HMP_THIAMINE IMPORT ATP-BINDING PROTEIN YKOD-RELATED"/>
    <property type="match status" value="1"/>
</dbReference>
<organism evidence="6 7">
    <name type="scientific">Coprococcus comes ATCC 27758</name>
    <dbReference type="NCBI Taxonomy" id="470146"/>
    <lineage>
        <taxon>Bacteria</taxon>
        <taxon>Bacillati</taxon>
        <taxon>Bacillota</taxon>
        <taxon>Clostridia</taxon>
        <taxon>Lachnospirales</taxon>
        <taxon>Lachnospiraceae</taxon>
        <taxon>Coprococcus</taxon>
    </lineage>
</organism>
<sequence>MVMQEVNHQLFTETIQDEVMISMKEENEKEADKFLDMLDLIKVKDRHPMSLSGGQKQRAAIASAIASGRSVLFLDEPTSGLDHKHMLEVAEVLREVWDTGISVYVITHDLELIIECCTDVIHFENGTIADQYQMDAEGMEKIRKYFIQEKCCGKWSKSD</sequence>
<accession>C0B9I8</accession>
<dbReference type="GO" id="GO:0043190">
    <property type="term" value="C:ATP-binding cassette (ABC) transporter complex"/>
    <property type="evidence" value="ECO:0007669"/>
    <property type="project" value="TreeGrafter"/>
</dbReference>
<name>C0B9I8_9FIRM</name>
<evidence type="ECO:0000256" key="3">
    <source>
        <dbReference type="ARBA" id="ARBA00022741"/>
    </source>
</evidence>
<dbReference type="HOGENOM" id="CLU_000604_1_21_9"/>
<keyword evidence="2" id="KW-0813">Transport</keyword>
<dbReference type="InterPro" id="IPR050095">
    <property type="entry name" value="ECF_ABC_transporter_ATP-bd"/>
</dbReference>
<keyword evidence="4 6" id="KW-0067">ATP-binding</keyword>
<reference evidence="6 7" key="1">
    <citation type="submission" date="2009-02" db="EMBL/GenBank/DDBJ databases">
        <authorList>
            <person name="Fulton L."/>
            <person name="Clifton S."/>
            <person name="Fulton B."/>
            <person name="Xu J."/>
            <person name="Minx P."/>
            <person name="Pepin K.H."/>
            <person name="Johnson M."/>
            <person name="Bhonagiri V."/>
            <person name="Nash W.E."/>
            <person name="Mardis E.R."/>
            <person name="Wilson R.K."/>
        </authorList>
    </citation>
    <scope>NUCLEOTIDE SEQUENCE [LARGE SCALE GENOMIC DNA]</scope>
    <source>
        <strain evidence="6 7">ATCC 27758</strain>
    </source>
</reference>
<dbReference type="InterPro" id="IPR027417">
    <property type="entry name" value="P-loop_NTPase"/>
</dbReference>
<dbReference type="GO" id="GO:0016887">
    <property type="term" value="F:ATP hydrolysis activity"/>
    <property type="evidence" value="ECO:0007669"/>
    <property type="project" value="InterPro"/>
</dbReference>
<evidence type="ECO:0000259" key="5">
    <source>
        <dbReference type="Pfam" id="PF00005"/>
    </source>
</evidence>
<protein>
    <submittedName>
        <fullName evidence="6">ABC transporter, ATP-binding protein</fullName>
    </submittedName>
</protein>
<dbReference type="PANTHER" id="PTHR43553">
    <property type="entry name" value="HEAVY METAL TRANSPORTER"/>
    <property type="match status" value="1"/>
</dbReference>
<feature type="domain" description="ABC transporter" evidence="5">
    <location>
        <begin position="2"/>
        <end position="79"/>
    </location>
</feature>
<comment type="similarity">
    <text evidence="1">Belongs to the ABC transporter superfamily.</text>
</comment>
<dbReference type="GO" id="GO:0042626">
    <property type="term" value="F:ATPase-coupled transmembrane transporter activity"/>
    <property type="evidence" value="ECO:0007669"/>
    <property type="project" value="TreeGrafter"/>
</dbReference>